<name>A0A2A9CTE4_9ACTN</name>
<dbReference type="PROSITE" id="PS50006">
    <property type="entry name" value="FHA_DOMAIN"/>
    <property type="match status" value="1"/>
</dbReference>
<sequence>MAEQDNVVEPVAAVVIMAAGAGTRMKSDTAKVLHKVAGRSMISLAVDTADALAPEHLVVVVGHQREQVSAHLAEIAPHARLAVQEQLLGTGDAVRSGLAVLPGISGEVVVTSGDVPLLAGESLQALVAEHRAAGNAVTVLTAEVPDPTGYGRIVRDSEGVQRIVEERDADPATKAIAEINSGIYVFDAEVLTAGIASLSSANAQGELYLTDVVAFARSNGRTVGAWLLDDHLQTEGVNDRVQLAERNAELNRRILRKWMLAGVTVIDPATTWVHAGVDLAQDVTLLPGTSLEGATSVESGAVIGPDTTLIDVEVGAGAHVTRTHAELANIGAGATVGPFSYLRPGTELGDSGKIGAFVETKKAIIGAGAKVPHLTYCGDAVIGEGANIGAGTIFANYDGVTKSTTHVGAQSFVGSDSVLVAPVDIADGAYVAAGSTITGPVGPGELAVARGQQRNIAGWVARKRAGTKTEAAANAALAARAAEERAQ</sequence>
<organism evidence="19 20">
    <name type="scientific">Propionicimonas paludicola</name>
    <dbReference type="NCBI Taxonomy" id="185243"/>
    <lineage>
        <taxon>Bacteria</taxon>
        <taxon>Bacillati</taxon>
        <taxon>Actinomycetota</taxon>
        <taxon>Actinomycetes</taxon>
        <taxon>Propionibacteriales</taxon>
        <taxon>Nocardioidaceae</taxon>
        <taxon>Propionicimonas</taxon>
    </lineage>
</organism>
<dbReference type="GO" id="GO:0016020">
    <property type="term" value="C:membrane"/>
    <property type="evidence" value="ECO:0007669"/>
    <property type="project" value="GOC"/>
</dbReference>
<dbReference type="HAMAP" id="MF_01631">
    <property type="entry name" value="GlmU"/>
    <property type="match status" value="1"/>
</dbReference>
<evidence type="ECO:0000256" key="10">
    <source>
        <dbReference type="ARBA" id="ARBA00022984"/>
    </source>
</evidence>
<protein>
    <recommendedName>
        <fullName evidence="17">Bifunctional protein GlmU</fullName>
    </recommendedName>
    <domain>
        <recommendedName>
            <fullName evidence="17">UDP-N-acetylglucosamine pyrophosphorylase</fullName>
            <ecNumber evidence="17">2.7.7.23</ecNumber>
        </recommendedName>
        <alternativeName>
            <fullName evidence="17">N-acetylglucosamine-1-phosphate uridyltransferase</fullName>
        </alternativeName>
    </domain>
    <domain>
        <recommendedName>
            <fullName evidence="17">Glucosamine-1-phosphate N-acetyltransferase</fullName>
            <ecNumber evidence="17">2.3.1.157</ecNumber>
        </recommendedName>
    </domain>
</protein>
<comment type="function">
    <text evidence="16 17">Catalyzes the last two sequential reactions in the de novo biosynthetic pathway for UDP-N-acetylglucosamine (UDP-GlcNAc). The C-terminal domain catalyzes the transfer of acetyl group from acetyl coenzyme A to glucosamine-1-phosphate (GlcN-1-P) to produce N-acetylglucosamine-1-phosphate (GlcNAc-1-P), which is converted into UDP-GlcNAc by the transfer of uridine 5-monophosphate (from uridine 5-triphosphate), a reaction catalyzed by the N-terminal domain.</text>
</comment>
<comment type="caution">
    <text evidence="19">The sequence shown here is derived from an EMBL/GenBank/DDBJ whole genome shotgun (WGS) entry which is preliminary data.</text>
</comment>
<feature type="binding site" evidence="17">
    <location>
        <position position="415"/>
    </location>
    <ligand>
        <name>acetyl-CoA</name>
        <dbReference type="ChEBI" id="CHEBI:57288"/>
    </ligand>
</feature>
<dbReference type="SUPFAM" id="SSF51161">
    <property type="entry name" value="Trimeric LpxA-like enzymes"/>
    <property type="match status" value="1"/>
</dbReference>
<keyword evidence="8 17" id="KW-0460">Magnesium</keyword>
<keyword evidence="10 17" id="KW-0573">Peptidoglycan synthesis</keyword>
<feature type="binding site" evidence="17">
    <location>
        <position position="390"/>
    </location>
    <ligand>
        <name>acetyl-CoA</name>
        <dbReference type="ChEBI" id="CHEBI:57288"/>
    </ligand>
</feature>
<keyword evidence="5 17" id="KW-0548">Nucleotidyltransferase</keyword>
<comment type="subunit">
    <text evidence="17">Homotrimer.</text>
</comment>
<dbReference type="PANTHER" id="PTHR43584">
    <property type="entry name" value="NUCLEOTIDYL TRANSFERASE"/>
    <property type="match status" value="1"/>
</dbReference>
<dbReference type="NCBIfam" id="TIGR01173">
    <property type="entry name" value="glmU"/>
    <property type="match status" value="1"/>
</dbReference>
<comment type="pathway">
    <text evidence="1 17">Nucleotide-sugar biosynthesis; UDP-N-acetyl-alpha-D-glucosamine biosynthesis; N-acetyl-alpha-D-glucosamine 1-phosphate from alpha-D-glucosamine 6-phosphate (route II): step 2/2.</text>
</comment>
<feature type="binding site" evidence="17">
    <location>
        <position position="31"/>
    </location>
    <ligand>
        <name>UDP-N-acetyl-alpha-D-glucosamine</name>
        <dbReference type="ChEBI" id="CHEBI:57705"/>
    </ligand>
</feature>
<dbReference type="GO" id="GO:0000287">
    <property type="term" value="F:magnesium ion binding"/>
    <property type="evidence" value="ECO:0007669"/>
    <property type="project" value="UniProtKB-UniRule"/>
</dbReference>
<evidence type="ECO:0000256" key="3">
    <source>
        <dbReference type="ARBA" id="ARBA00022490"/>
    </source>
</evidence>
<dbReference type="Proteomes" id="UP000226079">
    <property type="component" value="Unassembled WGS sequence"/>
</dbReference>
<feature type="binding site" evidence="17">
    <location>
        <begin position="112"/>
        <end position="114"/>
    </location>
    <ligand>
        <name>UDP-N-acetyl-alpha-D-glucosamine</name>
        <dbReference type="ChEBI" id="CHEBI:57705"/>
    </ligand>
</feature>
<dbReference type="PROSITE" id="PS00101">
    <property type="entry name" value="HEXAPEP_TRANSFERASES"/>
    <property type="match status" value="1"/>
</dbReference>
<keyword evidence="13 17" id="KW-0961">Cell wall biogenesis/degradation</keyword>
<evidence type="ECO:0000256" key="14">
    <source>
        <dbReference type="ARBA" id="ARBA00048247"/>
    </source>
</evidence>
<dbReference type="GO" id="GO:0009252">
    <property type="term" value="P:peptidoglycan biosynthetic process"/>
    <property type="evidence" value="ECO:0007669"/>
    <property type="project" value="UniProtKB-UniRule"/>
</dbReference>
<dbReference type="OrthoDB" id="9775031at2"/>
<evidence type="ECO:0000313" key="20">
    <source>
        <dbReference type="Proteomes" id="UP000226079"/>
    </source>
</evidence>
<keyword evidence="7 17" id="KW-0677">Repeat</keyword>
<dbReference type="Gene3D" id="3.90.550.10">
    <property type="entry name" value="Spore Coat Polysaccharide Biosynthesis Protein SpsA, Chain A"/>
    <property type="match status" value="1"/>
</dbReference>
<feature type="binding site" evidence="17">
    <location>
        <position position="238"/>
    </location>
    <ligand>
        <name>UDP-N-acetyl-alpha-D-glucosamine</name>
        <dbReference type="ChEBI" id="CHEBI:57705"/>
    </ligand>
</feature>
<dbReference type="UniPathway" id="UPA00973"/>
<evidence type="ECO:0000256" key="4">
    <source>
        <dbReference type="ARBA" id="ARBA00022679"/>
    </source>
</evidence>
<dbReference type="UniPathway" id="UPA00113">
    <property type="reaction ID" value="UER00532"/>
</dbReference>
<keyword evidence="6 17" id="KW-0479">Metal-binding</keyword>
<dbReference type="GO" id="GO:0009245">
    <property type="term" value="P:lipid A biosynthetic process"/>
    <property type="evidence" value="ECO:0007669"/>
    <property type="project" value="UniProtKB-UniRule"/>
</dbReference>
<keyword evidence="3 17" id="KW-0963">Cytoplasm</keyword>
<evidence type="ECO:0000256" key="6">
    <source>
        <dbReference type="ARBA" id="ARBA00022723"/>
    </source>
</evidence>
<dbReference type="InterPro" id="IPR005882">
    <property type="entry name" value="Bifunctional_GlmU"/>
</dbReference>
<evidence type="ECO:0000256" key="8">
    <source>
        <dbReference type="ARBA" id="ARBA00022842"/>
    </source>
</evidence>
<evidence type="ECO:0000256" key="12">
    <source>
        <dbReference type="ARBA" id="ARBA00023315"/>
    </source>
</evidence>
<feature type="binding site" evidence="17">
    <location>
        <position position="151"/>
    </location>
    <ligand>
        <name>UDP-N-acetyl-alpha-D-glucosamine</name>
        <dbReference type="ChEBI" id="CHEBI:57705"/>
    </ligand>
</feature>
<dbReference type="CDD" id="cd03353">
    <property type="entry name" value="LbH_GlmU_C"/>
    <property type="match status" value="1"/>
</dbReference>
<dbReference type="GO" id="GO:0019134">
    <property type="term" value="F:glucosamine-1-phosphate N-acetyltransferase activity"/>
    <property type="evidence" value="ECO:0007669"/>
    <property type="project" value="UniProtKB-UniRule"/>
</dbReference>
<feature type="binding site" evidence="17">
    <location>
        <position position="180"/>
    </location>
    <ligand>
        <name>UDP-N-acetyl-alpha-D-glucosamine</name>
        <dbReference type="ChEBI" id="CHEBI:57705"/>
    </ligand>
</feature>
<dbReference type="GO" id="GO:0000902">
    <property type="term" value="P:cell morphogenesis"/>
    <property type="evidence" value="ECO:0007669"/>
    <property type="project" value="UniProtKB-UniRule"/>
</dbReference>
<feature type="region of interest" description="N-acetyltransferase" evidence="17">
    <location>
        <begin position="262"/>
        <end position="487"/>
    </location>
</feature>
<evidence type="ECO:0000256" key="15">
    <source>
        <dbReference type="ARBA" id="ARBA00048493"/>
    </source>
</evidence>
<dbReference type="CDD" id="cd02540">
    <property type="entry name" value="GT2_GlmU_N_bac"/>
    <property type="match status" value="1"/>
</dbReference>
<evidence type="ECO:0000256" key="5">
    <source>
        <dbReference type="ARBA" id="ARBA00022695"/>
    </source>
</evidence>
<dbReference type="EMBL" id="PDJC01000001">
    <property type="protein sequence ID" value="PFG17396.1"/>
    <property type="molecule type" value="Genomic_DNA"/>
</dbReference>
<keyword evidence="12 17" id="KW-0012">Acyltransferase</keyword>
<dbReference type="PANTHER" id="PTHR43584:SF3">
    <property type="entry name" value="BIFUNCTIONAL PROTEIN GLMU"/>
    <property type="match status" value="1"/>
</dbReference>
<evidence type="ECO:0000256" key="16">
    <source>
        <dbReference type="ARBA" id="ARBA00049628"/>
    </source>
</evidence>
<evidence type="ECO:0000256" key="11">
    <source>
        <dbReference type="ARBA" id="ARBA00023268"/>
    </source>
</evidence>
<dbReference type="GO" id="GO:0006048">
    <property type="term" value="P:UDP-N-acetylglucosamine biosynthetic process"/>
    <property type="evidence" value="ECO:0007669"/>
    <property type="project" value="UniProtKB-UniPathway"/>
</dbReference>
<feature type="region of interest" description="Linker" evidence="17">
    <location>
        <begin position="241"/>
        <end position="261"/>
    </location>
</feature>
<feature type="binding site" evidence="17">
    <location>
        <position position="387"/>
    </location>
    <ligand>
        <name>UDP-N-acetyl-alpha-D-glucosamine</name>
        <dbReference type="ChEBI" id="CHEBI:57705"/>
    </ligand>
</feature>
<feature type="domain" description="FHA" evidence="18">
    <location>
        <begin position="301"/>
        <end position="363"/>
    </location>
</feature>
<dbReference type="InterPro" id="IPR038009">
    <property type="entry name" value="GlmU_C_LbH"/>
</dbReference>
<evidence type="ECO:0000256" key="7">
    <source>
        <dbReference type="ARBA" id="ARBA00022737"/>
    </source>
</evidence>
<dbReference type="SUPFAM" id="SSF53448">
    <property type="entry name" value="Nucleotide-diphospho-sugar transferases"/>
    <property type="match status" value="1"/>
</dbReference>
<comment type="pathway">
    <text evidence="2 17">Nucleotide-sugar biosynthesis; UDP-N-acetyl-alpha-D-glucosamine biosynthesis; UDP-N-acetyl-alpha-D-glucosamine from N-acetyl-alpha-D-glucosamine 1-phosphate: step 1/1.</text>
</comment>
<comment type="caution">
    <text evidence="17">Lacks conserved residue(s) required for the propagation of feature annotation.</text>
</comment>
<feature type="binding site" evidence="17">
    <location>
        <position position="343"/>
    </location>
    <ligand>
        <name>UDP-N-acetyl-alpha-D-glucosamine</name>
        <dbReference type="ChEBI" id="CHEBI:57705"/>
    </ligand>
</feature>
<evidence type="ECO:0000256" key="1">
    <source>
        <dbReference type="ARBA" id="ARBA00005166"/>
    </source>
</evidence>
<dbReference type="EC" id="2.7.7.23" evidence="17"/>
<keyword evidence="9 17" id="KW-0133">Cell shape</keyword>
<dbReference type="InterPro" id="IPR011004">
    <property type="entry name" value="Trimer_LpxA-like_sf"/>
</dbReference>
<feature type="binding site" evidence="17">
    <location>
        <begin position="396"/>
        <end position="397"/>
    </location>
    <ligand>
        <name>acetyl-CoA</name>
        <dbReference type="ChEBI" id="CHEBI:57288"/>
    </ligand>
</feature>
<feature type="binding site" evidence="17">
    <location>
        <begin position="89"/>
        <end position="90"/>
    </location>
    <ligand>
        <name>UDP-N-acetyl-alpha-D-glucosamine</name>
        <dbReference type="ChEBI" id="CHEBI:57705"/>
    </ligand>
</feature>
<comment type="catalytic activity">
    <reaction evidence="15 17">
        <text>N-acetyl-alpha-D-glucosamine 1-phosphate + UTP + H(+) = UDP-N-acetyl-alpha-D-glucosamine + diphosphate</text>
        <dbReference type="Rhea" id="RHEA:13509"/>
        <dbReference type="ChEBI" id="CHEBI:15378"/>
        <dbReference type="ChEBI" id="CHEBI:33019"/>
        <dbReference type="ChEBI" id="CHEBI:46398"/>
        <dbReference type="ChEBI" id="CHEBI:57705"/>
        <dbReference type="ChEBI" id="CHEBI:57776"/>
        <dbReference type="EC" id="2.7.7.23"/>
    </reaction>
</comment>
<feature type="binding site" evidence="17">
    <location>
        <position position="433"/>
    </location>
    <ligand>
        <name>acetyl-CoA</name>
        <dbReference type="ChEBI" id="CHEBI:57288"/>
    </ligand>
</feature>
<feature type="binding site" evidence="17">
    <location>
        <position position="114"/>
    </location>
    <ligand>
        <name>Mg(2+)</name>
        <dbReference type="ChEBI" id="CHEBI:18420"/>
    </ligand>
</feature>
<feature type="binding site" evidence="17">
    <location>
        <position position="165"/>
    </location>
    <ligand>
        <name>UDP-N-acetyl-alpha-D-glucosamine</name>
        <dbReference type="ChEBI" id="CHEBI:57705"/>
    </ligand>
</feature>
<dbReference type="RefSeq" id="WP_098460831.1">
    <property type="nucleotide sequence ID" value="NZ_PDJC01000001.1"/>
</dbReference>
<dbReference type="GO" id="GO:0071555">
    <property type="term" value="P:cell wall organization"/>
    <property type="evidence" value="ECO:0007669"/>
    <property type="project" value="UniProtKB-KW"/>
</dbReference>
<evidence type="ECO:0000256" key="13">
    <source>
        <dbReference type="ARBA" id="ARBA00023316"/>
    </source>
</evidence>
<dbReference type="Gene3D" id="2.160.10.10">
    <property type="entry name" value="Hexapeptide repeat proteins"/>
    <property type="match status" value="1"/>
</dbReference>
<dbReference type="GO" id="GO:0003977">
    <property type="term" value="F:UDP-N-acetylglucosamine diphosphorylase activity"/>
    <property type="evidence" value="ECO:0007669"/>
    <property type="project" value="UniProtKB-UniRule"/>
</dbReference>
<comment type="cofactor">
    <cofactor evidence="17">
        <name>Mg(2+)</name>
        <dbReference type="ChEBI" id="CHEBI:18420"/>
    </cofactor>
    <text evidence="17">Binds 1 Mg(2+) ion per subunit.</text>
</comment>
<evidence type="ECO:0000256" key="9">
    <source>
        <dbReference type="ARBA" id="ARBA00022960"/>
    </source>
</evidence>
<dbReference type="NCBIfam" id="NF010932">
    <property type="entry name" value="PRK14352.1"/>
    <property type="match status" value="1"/>
</dbReference>
<comment type="similarity">
    <text evidence="17">In the N-terminal section; belongs to the N-acetylglucosamine-1-phosphate uridyltransferase family.</text>
</comment>
<dbReference type="EC" id="2.3.1.157" evidence="17"/>
<comment type="catalytic activity">
    <reaction evidence="14 17">
        <text>alpha-D-glucosamine 1-phosphate + acetyl-CoA = N-acetyl-alpha-D-glucosamine 1-phosphate + CoA + H(+)</text>
        <dbReference type="Rhea" id="RHEA:13725"/>
        <dbReference type="ChEBI" id="CHEBI:15378"/>
        <dbReference type="ChEBI" id="CHEBI:57287"/>
        <dbReference type="ChEBI" id="CHEBI:57288"/>
        <dbReference type="ChEBI" id="CHEBI:57776"/>
        <dbReference type="ChEBI" id="CHEBI:58516"/>
        <dbReference type="EC" id="2.3.1.157"/>
    </reaction>
</comment>
<evidence type="ECO:0000256" key="2">
    <source>
        <dbReference type="ARBA" id="ARBA00005208"/>
    </source>
</evidence>
<reference evidence="19 20" key="1">
    <citation type="submission" date="2017-10" db="EMBL/GenBank/DDBJ databases">
        <title>Sequencing the genomes of 1000 actinobacteria strains.</title>
        <authorList>
            <person name="Klenk H.-P."/>
        </authorList>
    </citation>
    <scope>NUCLEOTIDE SEQUENCE [LARGE SCALE GENOMIC DNA]</scope>
    <source>
        <strain evidence="19 20">DSM 15597</strain>
    </source>
</reference>
<dbReference type="InterPro" id="IPR050065">
    <property type="entry name" value="GlmU-like"/>
</dbReference>
<feature type="binding site" evidence="17">
    <location>
        <position position="84"/>
    </location>
    <ligand>
        <name>UDP-N-acetyl-alpha-D-glucosamine</name>
        <dbReference type="ChEBI" id="CHEBI:57705"/>
    </ligand>
</feature>
<keyword evidence="4 17" id="KW-0808">Transferase</keyword>
<comment type="similarity">
    <text evidence="17">In the C-terminal section; belongs to the transferase hexapeptide repeat family.</text>
</comment>
<accession>A0A2A9CTE4</accession>
<keyword evidence="11 17" id="KW-0511">Multifunctional enzyme</keyword>
<dbReference type="GO" id="GO:0008360">
    <property type="term" value="P:regulation of cell shape"/>
    <property type="evidence" value="ECO:0007669"/>
    <property type="project" value="UniProtKB-KW"/>
</dbReference>
<gene>
    <name evidence="17" type="primary">glmU</name>
    <name evidence="19" type="ORF">ATK74_1964</name>
</gene>
<dbReference type="InterPro" id="IPR029044">
    <property type="entry name" value="Nucleotide-diphossugar_trans"/>
</dbReference>
<dbReference type="AlphaFoldDB" id="A0A2A9CTE4"/>
<comment type="pathway">
    <text evidence="17">Bacterial outer membrane biogenesis; LPS lipid A biosynthesis.</text>
</comment>
<proteinExistence type="inferred from homology"/>
<feature type="binding site" evidence="17">
    <location>
        <position position="450"/>
    </location>
    <ligand>
        <name>acetyl-CoA</name>
        <dbReference type="ChEBI" id="CHEBI:57288"/>
    </ligand>
</feature>
<evidence type="ECO:0000259" key="18">
    <source>
        <dbReference type="PROSITE" id="PS50006"/>
    </source>
</evidence>
<evidence type="ECO:0000313" key="19">
    <source>
        <dbReference type="EMBL" id="PFG17396.1"/>
    </source>
</evidence>
<feature type="binding site" evidence="17">
    <location>
        <position position="238"/>
    </location>
    <ligand>
        <name>Mg(2+)</name>
        <dbReference type="ChEBI" id="CHEBI:18420"/>
    </ligand>
</feature>
<dbReference type="Pfam" id="PF00483">
    <property type="entry name" value="NTP_transferase"/>
    <property type="match status" value="1"/>
</dbReference>
<evidence type="ECO:0000256" key="17">
    <source>
        <dbReference type="HAMAP-Rule" id="MF_01631"/>
    </source>
</evidence>
<comment type="subcellular location">
    <subcellularLocation>
        <location evidence="17">Cytoplasm</location>
    </subcellularLocation>
</comment>
<feature type="region of interest" description="Pyrophosphorylase" evidence="17">
    <location>
        <begin position="1"/>
        <end position="240"/>
    </location>
</feature>
<feature type="binding site" evidence="17">
    <location>
        <position position="376"/>
    </location>
    <ligand>
        <name>UDP-N-acetyl-alpha-D-glucosamine</name>
        <dbReference type="ChEBI" id="CHEBI:57705"/>
    </ligand>
</feature>
<dbReference type="GO" id="GO:0005737">
    <property type="term" value="C:cytoplasm"/>
    <property type="evidence" value="ECO:0007669"/>
    <property type="project" value="UniProtKB-SubCell"/>
</dbReference>
<dbReference type="InterPro" id="IPR005835">
    <property type="entry name" value="NTP_transferase_dom"/>
</dbReference>
<keyword evidence="20" id="KW-1185">Reference proteome</keyword>
<feature type="binding site" evidence="17">
    <location>
        <position position="361"/>
    </location>
    <ligand>
        <name>UDP-N-acetyl-alpha-D-glucosamine</name>
        <dbReference type="ChEBI" id="CHEBI:57705"/>
    </ligand>
</feature>
<dbReference type="InterPro" id="IPR000253">
    <property type="entry name" value="FHA_dom"/>
</dbReference>
<feature type="active site" description="Proton acceptor" evidence="17">
    <location>
        <position position="373"/>
    </location>
</feature>
<dbReference type="InterPro" id="IPR018357">
    <property type="entry name" value="Hexapep_transf_CS"/>
</dbReference>